<evidence type="ECO:0000256" key="3">
    <source>
        <dbReference type="SAM" id="MobiDB-lite"/>
    </source>
</evidence>
<evidence type="ECO:0000256" key="2">
    <source>
        <dbReference type="ARBA" id="ARBA00022801"/>
    </source>
</evidence>
<dbReference type="PANTHER" id="PTHR13620:SF104">
    <property type="entry name" value="EXONUCLEASE 3'-5' DOMAIN-CONTAINING PROTEIN 2"/>
    <property type="match status" value="1"/>
</dbReference>
<evidence type="ECO:0000313" key="5">
    <source>
        <dbReference type="Proteomes" id="UP000620124"/>
    </source>
</evidence>
<dbReference type="GO" id="GO:0003676">
    <property type="term" value="F:nucleic acid binding"/>
    <property type="evidence" value="ECO:0007669"/>
    <property type="project" value="InterPro"/>
</dbReference>
<dbReference type="InterPro" id="IPR051132">
    <property type="entry name" value="3-5_Exonuclease_domain"/>
</dbReference>
<dbReference type="Pfam" id="PF18759">
    <property type="entry name" value="Plavaka"/>
    <property type="match status" value="1"/>
</dbReference>
<keyword evidence="5" id="KW-1185">Reference proteome</keyword>
<dbReference type="GO" id="GO:0005634">
    <property type="term" value="C:nucleus"/>
    <property type="evidence" value="ECO:0007669"/>
    <property type="project" value="TreeGrafter"/>
</dbReference>
<reference evidence="4" key="1">
    <citation type="submission" date="2020-05" db="EMBL/GenBank/DDBJ databases">
        <title>Mycena genomes resolve the evolution of fungal bioluminescence.</title>
        <authorList>
            <person name="Tsai I.J."/>
        </authorList>
    </citation>
    <scope>NUCLEOTIDE SEQUENCE</scope>
    <source>
        <strain evidence="4">CCC161011</strain>
    </source>
</reference>
<gene>
    <name evidence="4" type="ORF">MVEN_01968700</name>
</gene>
<organism evidence="4 5">
    <name type="scientific">Mycena venus</name>
    <dbReference type="NCBI Taxonomy" id="2733690"/>
    <lineage>
        <taxon>Eukaryota</taxon>
        <taxon>Fungi</taxon>
        <taxon>Dikarya</taxon>
        <taxon>Basidiomycota</taxon>
        <taxon>Agaricomycotina</taxon>
        <taxon>Agaricomycetes</taxon>
        <taxon>Agaricomycetidae</taxon>
        <taxon>Agaricales</taxon>
        <taxon>Marasmiineae</taxon>
        <taxon>Mycenaceae</taxon>
        <taxon>Mycena</taxon>
    </lineage>
</organism>
<dbReference type="Gene3D" id="3.30.420.10">
    <property type="entry name" value="Ribonuclease H-like superfamily/Ribonuclease H"/>
    <property type="match status" value="1"/>
</dbReference>
<evidence type="ECO:0000256" key="1">
    <source>
        <dbReference type="ARBA" id="ARBA00022722"/>
    </source>
</evidence>
<dbReference type="InterPro" id="IPR041078">
    <property type="entry name" value="Plavaka"/>
</dbReference>
<feature type="compositionally biased region" description="Acidic residues" evidence="3">
    <location>
        <begin position="1026"/>
        <end position="1035"/>
    </location>
</feature>
<dbReference type="InterPro" id="IPR012337">
    <property type="entry name" value="RNaseH-like_sf"/>
</dbReference>
<accession>A0A8H6XD58</accession>
<proteinExistence type="predicted"/>
<protein>
    <submittedName>
        <fullName evidence="4">Uncharacterized protein</fullName>
    </submittedName>
</protein>
<feature type="region of interest" description="Disordered" evidence="3">
    <location>
        <begin position="539"/>
        <end position="564"/>
    </location>
</feature>
<sequence>MHTHQQQECVTKEFSSFVPFRDEEEWDLARWLKKNVTQTGTDEYLGLPINKKANLSFHNNQTFLKKVDQLPTGSDWMCKMVTAAGNRLNENDELMSEDLELWMRNPVECIKELISNSAFREHMAYTPECVYGAKDGHKESRIFDEMWTAEWWWKLQEMLPPGACISGIILSSDKTKLSQFLGDKTAWPVYLTIGNISKDIRRQPSAHAMVLIGYLPVSKLTCFTDNTRSLAGYHLFHHCMSLLLEPLIAAGKEGVDMVCTDEFIRRVFPILAAYVADFPEQCLVACCKENRCPCCLVGRLNRGDNILNCLLRDEAATLAALDDHWNRRNTPAFEKDGLRAGIFKDHLVSWCTKIVGAEELDRCFKAMNAFAGLRHFKKGISMVLQWMGREHKEMQRVFLGMLAGAVSTKVLTVVKALIDFIYYAQLQSHTTCMLDAMQATLDTFHAHKQVFMDLDIWEHFNIPKIHLLQHYMDGIRRLSSADGYNAKSLERLHIDFAKKAYRTSNRHDYTEQMVLWLQRQEAIALRSAYIQWYHNKQNSASDESDTDSSDSEDDTGSPSGMPQVIVHLPPTQLPTTAYKIAKSPAVKNVTVVYLQTAHSAQNIIPALANFLKLHFKSSPVPGIYDRFDIFTQISLILSQNRYLSDQPWSSRIRAIPPVPTKSHSAAKPAVFDTVLVIEDPSQYVPSSGMTGLRPAQIRVIFKLPTQFGTYSHPLAYIEWCTPLNKPDPVSGMFTTHRSTRNHTRNSAVISVEHIIYHIIALRHILESLKVLLFSQQVVKVGYHIQGTLEQLSFLWELTPPSKSFDKNAGWIDLGVLVRSKGLIPYASISLPCIAEEVLGHKIESPEEIRCSEWCQPELSNKQKAYTIQNAWLPLHIFKAIAERPPAGAQLSKIGLPGDKITLRNGAVSVAHGSFVVQMTQFPVSKDNLTKGYIKISSSKWALVHITKVLASAFVSSYHHRTLEEFGAVPFEMVVDLASLVSREKVPKPNGKSLEAADWTGSEPAGDGDRDEGCYESENSDSKSDQDSDDDETSAR</sequence>
<dbReference type="GO" id="GO:0005737">
    <property type="term" value="C:cytoplasm"/>
    <property type="evidence" value="ECO:0007669"/>
    <property type="project" value="TreeGrafter"/>
</dbReference>
<dbReference type="AlphaFoldDB" id="A0A8H6XD58"/>
<dbReference type="InterPro" id="IPR036397">
    <property type="entry name" value="RNaseH_sf"/>
</dbReference>
<dbReference type="OrthoDB" id="2418900at2759"/>
<keyword evidence="2" id="KW-0378">Hydrolase</keyword>
<dbReference type="SUPFAM" id="SSF53098">
    <property type="entry name" value="Ribonuclease H-like"/>
    <property type="match status" value="1"/>
</dbReference>
<dbReference type="PANTHER" id="PTHR13620">
    <property type="entry name" value="3-5 EXONUCLEASE"/>
    <property type="match status" value="1"/>
</dbReference>
<evidence type="ECO:0000313" key="4">
    <source>
        <dbReference type="EMBL" id="KAF7338927.1"/>
    </source>
</evidence>
<feature type="region of interest" description="Disordered" evidence="3">
    <location>
        <begin position="985"/>
        <end position="1035"/>
    </location>
</feature>
<dbReference type="GO" id="GO:0008408">
    <property type="term" value="F:3'-5' exonuclease activity"/>
    <property type="evidence" value="ECO:0007669"/>
    <property type="project" value="TreeGrafter"/>
</dbReference>
<dbReference type="EMBL" id="JACAZI010000020">
    <property type="protein sequence ID" value="KAF7338927.1"/>
    <property type="molecule type" value="Genomic_DNA"/>
</dbReference>
<comment type="caution">
    <text evidence="4">The sequence shown here is derived from an EMBL/GenBank/DDBJ whole genome shotgun (WGS) entry which is preliminary data.</text>
</comment>
<name>A0A8H6XD58_9AGAR</name>
<keyword evidence="1" id="KW-0540">Nuclease</keyword>
<feature type="compositionally biased region" description="Acidic residues" evidence="3">
    <location>
        <begin position="542"/>
        <end position="555"/>
    </location>
</feature>
<dbReference type="Proteomes" id="UP000620124">
    <property type="component" value="Unassembled WGS sequence"/>
</dbReference>